<proteinExistence type="predicted"/>
<name>E6Q8X9_9ZZZZ</name>
<dbReference type="EMBL" id="CABP01000020">
    <property type="protein sequence ID" value="CBI03655.1"/>
    <property type="molecule type" value="Genomic_DNA"/>
</dbReference>
<comment type="caution">
    <text evidence="1">The sequence shown here is derived from an EMBL/GenBank/DDBJ whole genome shotgun (WGS) entry which is preliminary data.</text>
</comment>
<accession>E6Q8X9</accession>
<gene>
    <name evidence="1" type="ORF">CARN5_2941</name>
</gene>
<dbReference type="AlphaFoldDB" id="E6Q8X9"/>
<protein>
    <submittedName>
        <fullName evidence="1">Uncharacterized protein</fullName>
    </submittedName>
</protein>
<reference evidence="1" key="1">
    <citation type="submission" date="2009-10" db="EMBL/GenBank/DDBJ databases">
        <title>Diversity of trophic interactions inside an arsenic-rich microbial ecosystem.</title>
        <authorList>
            <person name="Bertin P.N."/>
            <person name="Heinrich-Salmeron A."/>
            <person name="Pelletier E."/>
            <person name="Goulhen-Chollet F."/>
            <person name="Arsene-Ploetze F."/>
            <person name="Gallien S."/>
            <person name="Calteau A."/>
            <person name="Vallenet D."/>
            <person name="Casiot C."/>
            <person name="Chane-Woon-Ming B."/>
            <person name="Giloteaux L."/>
            <person name="Barakat M."/>
            <person name="Bonnefoy V."/>
            <person name="Bruneel O."/>
            <person name="Chandler M."/>
            <person name="Cleiss J."/>
            <person name="Duran R."/>
            <person name="Elbaz-Poulichet F."/>
            <person name="Fonknechten N."/>
            <person name="Lauga B."/>
            <person name="Mornico D."/>
            <person name="Ortet P."/>
            <person name="Schaeffer C."/>
            <person name="Siguier P."/>
            <person name="Alexander Thil Smith A."/>
            <person name="Van Dorsselaer A."/>
            <person name="Weissenbach J."/>
            <person name="Medigue C."/>
            <person name="Le Paslier D."/>
        </authorList>
    </citation>
    <scope>NUCLEOTIDE SEQUENCE</scope>
</reference>
<evidence type="ECO:0000313" key="1">
    <source>
        <dbReference type="EMBL" id="CBI03655.1"/>
    </source>
</evidence>
<sequence length="104" mass="11095">MHQINVSLTDSDYQMLTTLASKVGTSPTTMARGLILAELGGINPTVLSKMDRRATALSISILERLLGLSARQNGMTGEDARIAAQSAAAQIVQEIESKLEAEHD</sequence>
<organism evidence="1">
    <name type="scientific">mine drainage metagenome</name>
    <dbReference type="NCBI Taxonomy" id="410659"/>
    <lineage>
        <taxon>unclassified sequences</taxon>
        <taxon>metagenomes</taxon>
        <taxon>ecological metagenomes</taxon>
    </lineage>
</organism>